<keyword evidence="2" id="KW-0539">Nucleus</keyword>
<proteinExistence type="inferred from homology"/>
<dbReference type="InterPro" id="IPR052255">
    <property type="entry name" value="RNA_pol_II_subunit5-mediator"/>
</dbReference>
<evidence type="ECO:0000256" key="5">
    <source>
        <dbReference type="SAM" id="MobiDB-lite"/>
    </source>
</evidence>
<feature type="coiled-coil region" evidence="4">
    <location>
        <begin position="88"/>
        <end position="122"/>
    </location>
</feature>
<dbReference type="RefSeq" id="XP_014676418.1">
    <property type="nucleotide sequence ID" value="XM_014820932.1"/>
</dbReference>
<feature type="region of interest" description="Disordered" evidence="5">
    <location>
        <begin position="307"/>
        <end position="332"/>
    </location>
</feature>
<dbReference type="CDD" id="cd23159">
    <property type="entry name" value="Prefoldin_URI1"/>
    <property type="match status" value="1"/>
</dbReference>
<evidence type="ECO:0000256" key="2">
    <source>
        <dbReference type="ARBA" id="ARBA00023242"/>
    </source>
</evidence>
<dbReference type="GeneID" id="106816354"/>
<accession>A0ABM1EW48</accession>
<feature type="region of interest" description="Disordered" evidence="5">
    <location>
        <begin position="218"/>
        <end position="274"/>
    </location>
</feature>
<evidence type="ECO:0000256" key="3">
    <source>
        <dbReference type="ARBA" id="ARBA00038295"/>
    </source>
</evidence>
<comment type="similarity">
    <text evidence="3">Belongs to the RNA polymerase II subunit 5-mediating protein family.</text>
</comment>
<evidence type="ECO:0000313" key="6">
    <source>
        <dbReference type="Proteomes" id="UP000695022"/>
    </source>
</evidence>
<feature type="coiled-coil region" evidence="4">
    <location>
        <begin position="8"/>
        <end position="42"/>
    </location>
</feature>
<reference evidence="7 8" key="1">
    <citation type="submission" date="2025-05" db="UniProtKB">
        <authorList>
            <consortium name="RefSeq"/>
        </authorList>
    </citation>
    <scope>IDENTIFICATION</scope>
</reference>
<feature type="compositionally biased region" description="Basic and acidic residues" evidence="5">
    <location>
        <begin position="472"/>
        <end position="481"/>
    </location>
</feature>
<dbReference type="Pfam" id="PF02996">
    <property type="entry name" value="Prefoldin"/>
    <property type="match status" value="1"/>
</dbReference>
<protein>
    <submittedName>
        <fullName evidence="7 8">Unconventional prefoldin RPB5 interactor-like</fullName>
    </submittedName>
</protein>
<name>A0ABM1EW48_PRICU</name>
<feature type="compositionally biased region" description="Acidic residues" evidence="5">
    <location>
        <begin position="248"/>
        <end position="266"/>
    </location>
</feature>
<sequence length="498" mass="57784">MDRKIMDIEHITRLKQLEEKELADCEAKLKQWEKYIADYRDLQKSMEIYPGEVSHDIMVPFGKLAFMPGKLVHTNEIMVLLGDNWFAERSAKQTIEIAQRRIDHLESHSRKLLEEKHQLESRLSFTEEFRSIALQQGDTQEIVEEYDEEREKQWREEHKKKLMAYKKKLRDEREQTAIHETTEVTASSDLTHEDIMLRLDELEMAELAEKEMKRMEINDGQQSAEDIGDHNSYTSYDGDSDYSHDYDKDDETEEEEEEDEEDEEEGAEPHRIIIKHTPLTKESEHRPMTEFSKIRCPADIYLHSAPAMLKDPPTKSMLKKSRKGRVKDVISNQNKEHKKVCFNQGIKEHEEISLPREIADLIKPKEVSIESKNPGQHTTTPQSMDGRGPTAVRQQVRETPAVRSVVRDRLDAPADSSKLKTIPKEADAGRPPSKFRANRLGLRTELPPDRRDEGGSGQGVGFSPFVDVTQTSDRENRDVQPAKRMSKFKAQRLREQQS</sequence>
<dbReference type="SUPFAM" id="SSF46579">
    <property type="entry name" value="Prefoldin"/>
    <property type="match status" value="1"/>
</dbReference>
<evidence type="ECO:0000256" key="1">
    <source>
        <dbReference type="ARBA" id="ARBA00004123"/>
    </source>
</evidence>
<feature type="compositionally biased region" description="Polar residues" evidence="5">
    <location>
        <begin position="370"/>
        <end position="383"/>
    </location>
</feature>
<dbReference type="Proteomes" id="UP000695022">
    <property type="component" value="Unplaced"/>
</dbReference>
<dbReference type="InterPro" id="IPR004127">
    <property type="entry name" value="Prefoldin_subunit_alpha"/>
</dbReference>
<dbReference type="InterPro" id="IPR009053">
    <property type="entry name" value="Prefoldin"/>
</dbReference>
<keyword evidence="4" id="KW-0175">Coiled coil</keyword>
<evidence type="ECO:0000313" key="8">
    <source>
        <dbReference type="RefSeq" id="XP_014676419.1"/>
    </source>
</evidence>
<feature type="region of interest" description="Disordered" evidence="5">
    <location>
        <begin position="365"/>
        <end position="498"/>
    </location>
</feature>
<organism evidence="6 8">
    <name type="scientific">Priapulus caudatus</name>
    <name type="common">Priapulid worm</name>
    <dbReference type="NCBI Taxonomy" id="37621"/>
    <lineage>
        <taxon>Eukaryota</taxon>
        <taxon>Metazoa</taxon>
        <taxon>Ecdysozoa</taxon>
        <taxon>Scalidophora</taxon>
        <taxon>Priapulida</taxon>
        <taxon>Priapulimorpha</taxon>
        <taxon>Priapulimorphida</taxon>
        <taxon>Priapulidae</taxon>
        <taxon>Priapulus</taxon>
    </lineage>
</organism>
<comment type="subcellular location">
    <subcellularLocation>
        <location evidence="1">Nucleus</location>
    </subcellularLocation>
</comment>
<dbReference type="Gene3D" id="1.10.287.370">
    <property type="match status" value="1"/>
</dbReference>
<evidence type="ECO:0000256" key="4">
    <source>
        <dbReference type="SAM" id="Coils"/>
    </source>
</evidence>
<dbReference type="PANTHER" id="PTHR15111">
    <property type="entry name" value="RNA POLYMERASE II SUBUNIT 5-MEDIATING PROTEIN NNX3"/>
    <property type="match status" value="1"/>
</dbReference>
<gene>
    <name evidence="7 8" type="primary">LOC106816354</name>
</gene>
<dbReference type="RefSeq" id="XP_014676419.1">
    <property type="nucleotide sequence ID" value="XM_014820933.1"/>
</dbReference>
<evidence type="ECO:0000313" key="7">
    <source>
        <dbReference type="RefSeq" id="XP_014676418.1"/>
    </source>
</evidence>
<keyword evidence="6" id="KW-1185">Reference proteome</keyword>
<dbReference type="PANTHER" id="PTHR15111:SF0">
    <property type="entry name" value="UNCONVENTIONAL PREFOLDIN RPB5 INTERACTOR 1"/>
    <property type="match status" value="1"/>
</dbReference>